<organism evidence="8 9">
    <name type="scientific">Dorcoceras hygrometricum</name>
    <dbReference type="NCBI Taxonomy" id="472368"/>
    <lineage>
        <taxon>Eukaryota</taxon>
        <taxon>Viridiplantae</taxon>
        <taxon>Streptophyta</taxon>
        <taxon>Embryophyta</taxon>
        <taxon>Tracheophyta</taxon>
        <taxon>Spermatophyta</taxon>
        <taxon>Magnoliopsida</taxon>
        <taxon>eudicotyledons</taxon>
        <taxon>Gunneridae</taxon>
        <taxon>Pentapetalae</taxon>
        <taxon>asterids</taxon>
        <taxon>lamiids</taxon>
        <taxon>Lamiales</taxon>
        <taxon>Gesneriaceae</taxon>
        <taxon>Didymocarpoideae</taxon>
        <taxon>Trichosporeae</taxon>
        <taxon>Loxocarpinae</taxon>
        <taxon>Dorcoceras</taxon>
    </lineage>
</organism>
<dbReference type="OrthoDB" id="1728340at2759"/>
<dbReference type="SUPFAM" id="SSF103481">
    <property type="entry name" value="Multidrug resistance efflux transporter EmrE"/>
    <property type="match status" value="1"/>
</dbReference>
<accession>A0A2Z7BV61</accession>
<dbReference type="InterPro" id="IPR030184">
    <property type="entry name" value="WAT1-related"/>
</dbReference>
<keyword evidence="4 6" id="KW-1133">Transmembrane helix</keyword>
<evidence type="ECO:0000259" key="7">
    <source>
        <dbReference type="Pfam" id="PF00892"/>
    </source>
</evidence>
<feature type="transmembrane region" description="Helical" evidence="6">
    <location>
        <begin position="171"/>
        <end position="190"/>
    </location>
</feature>
<keyword evidence="3 6" id="KW-0812">Transmembrane</keyword>
<dbReference type="Proteomes" id="UP000250235">
    <property type="component" value="Unassembled WGS sequence"/>
</dbReference>
<gene>
    <name evidence="8" type="ORF">F511_41768</name>
</gene>
<reference evidence="8 9" key="1">
    <citation type="journal article" date="2015" name="Proc. Natl. Acad. Sci. U.S.A.">
        <title>The resurrection genome of Boea hygrometrica: A blueprint for survival of dehydration.</title>
        <authorList>
            <person name="Xiao L."/>
            <person name="Yang G."/>
            <person name="Zhang L."/>
            <person name="Yang X."/>
            <person name="Zhao S."/>
            <person name="Ji Z."/>
            <person name="Zhou Q."/>
            <person name="Hu M."/>
            <person name="Wang Y."/>
            <person name="Chen M."/>
            <person name="Xu Y."/>
            <person name="Jin H."/>
            <person name="Xiao X."/>
            <person name="Hu G."/>
            <person name="Bao F."/>
            <person name="Hu Y."/>
            <person name="Wan P."/>
            <person name="Li L."/>
            <person name="Deng X."/>
            <person name="Kuang T."/>
            <person name="Xiang C."/>
            <person name="Zhu J.K."/>
            <person name="Oliver M.J."/>
            <person name="He Y."/>
        </authorList>
    </citation>
    <scope>NUCLEOTIDE SEQUENCE [LARGE SCALE GENOMIC DNA]</scope>
    <source>
        <strain evidence="9">cv. XS01</strain>
    </source>
</reference>
<feature type="transmembrane region" description="Helical" evidence="6">
    <location>
        <begin position="293"/>
        <end position="312"/>
    </location>
</feature>
<feature type="transmembrane region" description="Helical" evidence="6">
    <location>
        <begin position="267"/>
        <end position="287"/>
    </location>
</feature>
<feature type="transmembrane region" description="Helical" evidence="6">
    <location>
        <begin position="202"/>
        <end position="220"/>
    </location>
</feature>
<proteinExistence type="inferred from homology"/>
<dbReference type="GO" id="GO:0022857">
    <property type="term" value="F:transmembrane transporter activity"/>
    <property type="evidence" value="ECO:0007669"/>
    <property type="project" value="InterPro"/>
</dbReference>
<evidence type="ECO:0000256" key="2">
    <source>
        <dbReference type="ARBA" id="ARBA00007635"/>
    </source>
</evidence>
<feature type="transmembrane region" description="Helical" evidence="6">
    <location>
        <begin position="83"/>
        <end position="105"/>
    </location>
</feature>
<evidence type="ECO:0000256" key="3">
    <source>
        <dbReference type="ARBA" id="ARBA00022692"/>
    </source>
</evidence>
<feature type="transmembrane region" description="Helical" evidence="6">
    <location>
        <begin position="240"/>
        <end position="260"/>
    </location>
</feature>
<evidence type="ECO:0000256" key="5">
    <source>
        <dbReference type="ARBA" id="ARBA00023136"/>
    </source>
</evidence>
<comment type="similarity">
    <text evidence="2 6">Belongs to the drug/metabolite transporter (DMT) superfamily. Plant drug/metabolite exporter (P-DME) (TC 2.A.7.4) family.</text>
</comment>
<feature type="transmembrane region" description="Helical" evidence="6">
    <location>
        <begin position="117"/>
        <end position="135"/>
    </location>
</feature>
<evidence type="ECO:0000313" key="9">
    <source>
        <dbReference type="Proteomes" id="UP000250235"/>
    </source>
</evidence>
<keyword evidence="9" id="KW-1185">Reference proteome</keyword>
<evidence type="ECO:0000256" key="4">
    <source>
        <dbReference type="ARBA" id="ARBA00022989"/>
    </source>
</evidence>
<dbReference type="PANTHER" id="PTHR31218">
    <property type="entry name" value="WAT1-RELATED PROTEIN"/>
    <property type="match status" value="1"/>
</dbReference>
<name>A0A2Z7BV61_9LAMI</name>
<evidence type="ECO:0000256" key="6">
    <source>
        <dbReference type="RuleBase" id="RU363077"/>
    </source>
</evidence>
<dbReference type="AlphaFoldDB" id="A0A2Z7BV61"/>
<keyword evidence="5 6" id="KW-0472">Membrane</keyword>
<feature type="transmembrane region" description="Helical" evidence="6">
    <location>
        <begin position="45"/>
        <end position="63"/>
    </location>
</feature>
<dbReference type="InterPro" id="IPR000620">
    <property type="entry name" value="EamA_dom"/>
</dbReference>
<dbReference type="EMBL" id="KV002051">
    <property type="protein sequence ID" value="KZV38176.1"/>
    <property type="molecule type" value="Genomic_DNA"/>
</dbReference>
<comment type="subcellular location">
    <subcellularLocation>
        <location evidence="1 6">Membrane</location>
        <topology evidence="1 6">Multi-pass membrane protein</topology>
    </subcellularLocation>
</comment>
<evidence type="ECO:0000256" key="1">
    <source>
        <dbReference type="ARBA" id="ARBA00004141"/>
    </source>
</evidence>
<feature type="domain" description="EamA" evidence="7">
    <location>
        <begin position="172"/>
        <end position="310"/>
    </location>
</feature>
<protein>
    <recommendedName>
        <fullName evidence="6">WAT1-related protein</fullName>
    </recommendedName>
</protein>
<feature type="transmembrane region" description="Helical" evidence="6">
    <location>
        <begin position="15"/>
        <end position="33"/>
    </location>
</feature>
<sequence length="384" mass="42112">MGRFYDAMHGLKPTIMMVMVQVGLTGVNVFYKLAANNGMSMRVLVAYRLIFASAAVVPLALIVERGSMTQNLYAQSLALTTVTFAAAMSNVIPAVTFVLAILFRMEKLGLKTMAGKAKMMGTFMSIGGAMLLTFYKGFEVKIWSTHVHIHRTDIHADGHVAASHHKSIDSIIGLVLALACCVSYSFSLIIQAKLSEKYPCHYSSTALISIMGSIQAGVYALCTERDWSQWKLGWDFKLLIVAYMGIVGSGIIWVLIMSCLRMRGPLFVSVFNPLLLVLVAISCSLFFEEKLYLGTVLGSTIIICGLYLVLWGKSKEIKKVSRLAPSSEDQSLKGDHNVMIHGCGIMAVTPSFVADNEITQVLEKEAEEPDLEAKVSELQTKEND</sequence>
<dbReference type="InterPro" id="IPR037185">
    <property type="entry name" value="EmrE-like"/>
</dbReference>
<dbReference type="GO" id="GO:0016020">
    <property type="term" value="C:membrane"/>
    <property type="evidence" value="ECO:0007669"/>
    <property type="project" value="UniProtKB-SubCell"/>
</dbReference>
<dbReference type="Pfam" id="PF00892">
    <property type="entry name" value="EamA"/>
    <property type="match status" value="1"/>
</dbReference>
<evidence type="ECO:0000313" key="8">
    <source>
        <dbReference type="EMBL" id="KZV38176.1"/>
    </source>
</evidence>